<dbReference type="GeneID" id="87805512"/>
<keyword evidence="3" id="KW-1185">Reference proteome</keyword>
<dbReference type="EMBL" id="CP086715">
    <property type="protein sequence ID" value="WOO78725.1"/>
    <property type="molecule type" value="Genomic_DNA"/>
</dbReference>
<name>A0AAF0Y235_9TREE</name>
<dbReference type="Proteomes" id="UP000827549">
    <property type="component" value="Chromosome 2"/>
</dbReference>
<feature type="region of interest" description="Disordered" evidence="1">
    <location>
        <begin position="23"/>
        <end position="171"/>
    </location>
</feature>
<organism evidence="2 3">
    <name type="scientific">Vanrija pseudolonga</name>
    <dbReference type="NCBI Taxonomy" id="143232"/>
    <lineage>
        <taxon>Eukaryota</taxon>
        <taxon>Fungi</taxon>
        <taxon>Dikarya</taxon>
        <taxon>Basidiomycota</taxon>
        <taxon>Agaricomycotina</taxon>
        <taxon>Tremellomycetes</taxon>
        <taxon>Trichosporonales</taxon>
        <taxon>Trichosporonaceae</taxon>
        <taxon>Vanrija</taxon>
    </lineage>
</organism>
<dbReference type="RefSeq" id="XP_062624757.1">
    <property type="nucleotide sequence ID" value="XM_062768773.1"/>
</dbReference>
<feature type="compositionally biased region" description="Low complexity" evidence="1">
    <location>
        <begin position="132"/>
        <end position="164"/>
    </location>
</feature>
<protein>
    <submittedName>
        <fullName evidence="2">Uncharacterized protein</fullName>
    </submittedName>
</protein>
<sequence length="171" mass="18367">MTSPHLPKRENPVLTWLLIQVPRANNPMHANTKEGQAKAEKRLAEEYPEAAARKKSRQFQGAPTAQDASGRPESQAPKEEDEEAGAPMGVDAEVIRVNRMDDELEESDGKHQKTSGASRPLPAAGNKSGTAPKRASGKSSQSSKRSKTSKSVTTSKAPKTSTKPKTSKAPK</sequence>
<reference evidence="2" key="1">
    <citation type="submission" date="2023-10" db="EMBL/GenBank/DDBJ databases">
        <authorList>
            <person name="Noh H."/>
        </authorList>
    </citation>
    <scope>NUCLEOTIDE SEQUENCE</scope>
    <source>
        <strain evidence="2">DUCC4014</strain>
    </source>
</reference>
<evidence type="ECO:0000313" key="3">
    <source>
        <dbReference type="Proteomes" id="UP000827549"/>
    </source>
</evidence>
<feature type="compositionally biased region" description="Basic and acidic residues" evidence="1">
    <location>
        <begin position="31"/>
        <end position="45"/>
    </location>
</feature>
<feature type="compositionally biased region" description="Polar residues" evidence="1">
    <location>
        <begin position="58"/>
        <end position="67"/>
    </location>
</feature>
<feature type="compositionally biased region" description="Basic and acidic residues" evidence="1">
    <location>
        <begin position="93"/>
        <end position="111"/>
    </location>
</feature>
<gene>
    <name evidence="2" type="ORF">LOC62_02G002264</name>
</gene>
<dbReference type="AlphaFoldDB" id="A0AAF0Y235"/>
<accession>A0AAF0Y235</accession>
<proteinExistence type="predicted"/>
<evidence type="ECO:0000256" key="1">
    <source>
        <dbReference type="SAM" id="MobiDB-lite"/>
    </source>
</evidence>
<evidence type="ECO:0000313" key="2">
    <source>
        <dbReference type="EMBL" id="WOO78725.1"/>
    </source>
</evidence>